<keyword evidence="1" id="KW-0547">Nucleotide-binding</keyword>
<keyword evidence="1" id="KW-0067">ATP-binding</keyword>
<keyword evidence="2" id="KW-1185">Reference proteome</keyword>
<evidence type="ECO:0000313" key="2">
    <source>
        <dbReference type="Proteomes" id="UP001054837"/>
    </source>
</evidence>
<organism evidence="1 2">
    <name type="scientific">Caerostris darwini</name>
    <dbReference type="NCBI Taxonomy" id="1538125"/>
    <lineage>
        <taxon>Eukaryota</taxon>
        <taxon>Metazoa</taxon>
        <taxon>Ecdysozoa</taxon>
        <taxon>Arthropoda</taxon>
        <taxon>Chelicerata</taxon>
        <taxon>Arachnida</taxon>
        <taxon>Araneae</taxon>
        <taxon>Araneomorphae</taxon>
        <taxon>Entelegynae</taxon>
        <taxon>Araneoidea</taxon>
        <taxon>Araneidae</taxon>
        <taxon>Caerostris</taxon>
    </lineage>
</organism>
<evidence type="ECO:0000313" key="1">
    <source>
        <dbReference type="EMBL" id="GIY74538.1"/>
    </source>
</evidence>
<sequence>MYHNEQSLDAHYDDIAADACFMNIDILLLSETWTILRDTFELNGFDRHHLVSDLSRRRPCGVSIYIKRHLKSSVESVEIFPNQDLGIHVLVENFKTKILVTVLYAKPGSSDDDITDAIDKRLDSKNRDYKIVLAVITWEKTRLRTTNPPEDNDPRLGCGPVPWNSAAKIAWKGEDHGYPM</sequence>
<dbReference type="Gene3D" id="3.60.10.10">
    <property type="entry name" value="Endonuclease/exonuclease/phosphatase"/>
    <property type="match status" value="1"/>
</dbReference>
<comment type="caution">
    <text evidence="1">The sequence shown here is derived from an EMBL/GenBank/DDBJ whole genome shotgun (WGS) entry which is preliminary data.</text>
</comment>
<dbReference type="EMBL" id="BPLQ01013760">
    <property type="protein sequence ID" value="GIY74538.1"/>
    <property type="molecule type" value="Genomic_DNA"/>
</dbReference>
<proteinExistence type="predicted"/>
<dbReference type="Proteomes" id="UP001054837">
    <property type="component" value="Unassembled WGS sequence"/>
</dbReference>
<keyword evidence="1" id="KW-0378">Hydrolase</keyword>
<dbReference type="GO" id="GO:0004386">
    <property type="term" value="F:helicase activity"/>
    <property type="evidence" value="ECO:0007669"/>
    <property type="project" value="UniProtKB-KW"/>
</dbReference>
<keyword evidence="1" id="KW-0347">Helicase</keyword>
<reference evidence="1 2" key="1">
    <citation type="submission" date="2021-06" db="EMBL/GenBank/DDBJ databases">
        <title>Caerostris darwini draft genome.</title>
        <authorList>
            <person name="Kono N."/>
            <person name="Arakawa K."/>
        </authorList>
    </citation>
    <scope>NUCLEOTIDE SEQUENCE [LARGE SCALE GENOMIC DNA]</scope>
</reference>
<gene>
    <name evidence="1" type="primary">AVEN_267639_1</name>
    <name evidence="1" type="ORF">CDAR_409931</name>
</gene>
<accession>A0AAV4VYK3</accession>
<dbReference type="AlphaFoldDB" id="A0AAV4VYK3"/>
<dbReference type="InterPro" id="IPR036691">
    <property type="entry name" value="Endo/exonu/phosph_ase_sf"/>
</dbReference>
<dbReference type="SUPFAM" id="SSF56219">
    <property type="entry name" value="DNase I-like"/>
    <property type="match status" value="1"/>
</dbReference>
<protein>
    <submittedName>
        <fullName evidence="1">ATP-dependent DNA helicase</fullName>
    </submittedName>
</protein>
<name>A0AAV4VYK3_9ARAC</name>